<name>A0AAW9WH43_9FIRM</name>
<accession>A0AAW9WH43</accession>
<dbReference type="PANTHER" id="PTHR33408:SF2">
    <property type="entry name" value="TRANSPOSASE DDE DOMAIN-CONTAINING PROTEIN"/>
    <property type="match status" value="1"/>
</dbReference>
<dbReference type="NCBIfam" id="NF033551">
    <property type="entry name" value="transpos_IS1182"/>
    <property type="match status" value="1"/>
</dbReference>
<organism evidence="3 4">
    <name type="scientific">Hungatella hathewayi</name>
    <dbReference type="NCBI Taxonomy" id="154046"/>
    <lineage>
        <taxon>Bacteria</taxon>
        <taxon>Bacillati</taxon>
        <taxon>Bacillota</taxon>
        <taxon>Clostridia</taxon>
        <taxon>Lachnospirales</taxon>
        <taxon>Lachnospiraceae</taxon>
        <taxon>Hungatella</taxon>
    </lineage>
</organism>
<sequence>MMTRMDNKQMKFHLVTIENLVPEDHFLRKLYRLVDFSFIYEEIEGCYCQNNGRPCVDPVILMKYLLIGFLFGIESERRIEQEIQVNMAYRWFLGLDMDERVPDHSTISQNRRRRFNGTGLFRRLFERILFQCMEKGLVDGRTVLTDSTHVKANASAKKNIKVLAHKETNHYMERLDFYEERERQRLEQSGAIRPKRKSRAPKEKLPIEKTVNPTDTEAGMLKRPGKPTGPHYLSHQSVDPAHGIVVDVAVTGGNVNDSGPYLERIEYMRKHLGLTIKTAGADSAYGTSLICQVLEDMGIGLYTPGTTGGVNYKAEFTREDFEYQKETDCFICPGGKRLLLRSLEREEFNICRVYRAERKDCGSCPMSSRCVSPSQKSRTVRVNIFEEATSRCHERKGTALHAYILGLRQIWCEGSFAAQKARHNLRSLYRRGLEAAETHCLLSAMALNLKRMVKCLE</sequence>
<protein>
    <submittedName>
        <fullName evidence="3">IS1182 family transposase</fullName>
    </submittedName>
</protein>
<dbReference type="EMBL" id="WNME01000009">
    <property type="protein sequence ID" value="MUB64304.1"/>
    <property type="molecule type" value="Genomic_DNA"/>
</dbReference>
<gene>
    <name evidence="3" type="ORF">GNE07_14705</name>
</gene>
<evidence type="ECO:0000313" key="4">
    <source>
        <dbReference type="Proteomes" id="UP000434223"/>
    </source>
</evidence>
<dbReference type="Proteomes" id="UP000434223">
    <property type="component" value="Unassembled WGS sequence"/>
</dbReference>
<evidence type="ECO:0000313" key="3">
    <source>
        <dbReference type="EMBL" id="MUB64304.1"/>
    </source>
</evidence>
<reference evidence="3 4" key="1">
    <citation type="submission" date="2019-09" db="EMBL/GenBank/DDBJ databases">
        <title>Draft genome sequencing of Hungatella hathewayi 123Y-2.</title>
        <authorList>
            <person name="Lv Q."/>
            <person name="Li S."/>
        </authorList>
    </citation>
    <scope>NUCLEOTIDE SEQUENCE [LARGE SCALE GENOMIC DNA]</scope>
    <source>
        <strain evidence="3 4">123Y-2</strain>
    </source>
</reference>
<dbReference type="InterPro" id="IPR008490">
    <property type="entry name" value="Transposase_InsH_N"/>
</dbReference>
<evidence type="ECO:0000259" key="1">
    <source>
        <dbReference type="Pfam" id="PF05598"/>
    </source>
</evidence>
<proteinExistence type="predicted"/>
<dbReference type="RefSeq" id="WP_155560786.1">
    <property type="nucleotide sequence ID" value="NZ_WNME01000009.1"/>
</dbReference>
<comment type="caution">
    <text evidence="3">The sequence shown here is derived from an EMBL/GenBank/DDBJ whole genome shotgun (WGS) entry which is preliminary data.</text>
</comment>
<feature type="domain" description="Transposase InsH N-terminal" evidence="1">
    <location>
        <begin position="16"/>
        <end position="113"/>
    </location>
</feature>
<dbReference type="AlphaFoldDB" id="A0AAW9WH43"/>
<dbReference type="Pfam" id="PF05598">
    <property type="entry name" value="DUF772"/>
    <property type="match status" value="1"/>
</dbReference>
<dbReference type="InterPro" id="IPR025668">
    <property type="entry name" value="Tnp_DDE_dom"/>
</dbReference>
<dbReference type="InterPro" id="IPR047629">
    <property type="entry name" value="IS1182_transpos"/>
</dbReference>
<feature type="domain" description="Transposase DDE" evidence="2">
    <location>
        <begin position="331"/>
        <end position="453"/>
    </location>
</feature>
<evidence type="ECO:0000259" key="2">
    <source>
        <dbReference type="Pfam" id="PF13751"/>
    </source>
</evidence>
<dbReference type="Pfam" id="PF13751">
    <property type="entry name" value="DDE_Tnp_1_6"/>
    <property type="match status" value="1"/>
</dbReference>
<dbReference type="PANTHER" id="PTHR33408">
    <property type="entry name" value="TRANSPOSASE"/>
    <property type="match status" value="1"/>
</dbReference>